<evidence type="ECO:0000313" key="2">
    <source>
        <dbReference type="Proteomes" id="UP001597549"/>
    </source>
</evidence>
<dbReference type="Proteomes" id="UP001597549">
    <property type="component" value="Unassembled WGS sequence"/>
</dbReference>
<accession>A0ABW5Z810</accession>
<comment type="caution">
    <text evidence="1">The sequence shown here is derived from an EMBL/GenBank/DDBJ whole genome shotgun (WGS) entry which is preliminary data.</text>
</comment>
<keyword evidence="2" id="KW-1185">Reference proteome</keyword>
<evidence type="ECO:0000313" key="1">
    <source>
        <dbReference type="EMBL" id="MFD2909015.1"/>
    </source>
</evidence>
<dbReference type="RefSeq" id="WP_379807129.1">
    <property type="nucleotide sequence ID" value="NZ_JBHUOL010000013.1"/>
</dbReference>
<organism evidence="1 2">
    <name type="scientific">Flavobacterium ardleyense</name>
    <dbReference type="NCBI Taxonomy" id="2038737"/>
    <lineage>
        <taxon>Bacteria</taxon>
        <taxon>Pseudomonadati</taxon>
        <taxon>Bacteroidota</taxon>
        <taxon>Flavobacteriia</taxon>
        <taxon>Flavobacteriales</taxon>
        <taxon>Flavobacteriaceae</taxon>
        <taxon>Flavobacterium</taxon>
    </lineage>
</organism>
<reference evidence="2" key="1">
    <citation type="journal article" date="2019" name="Int. J. Syst. Evol. Microbiol.">
        <title>The Global Catalogue of Microorganisms (GCM) 10K type strain sequencing project: providing services to taxonomists for standard genome sequencing and annotation.</title>
        <authorList>
            <consortium name="The Broad Institute Genomics Platform"/>
            <consortium name="The Broad Institute Genome Sequencing Center for Infectious Disease"/>
            <person name="Wu L."/>
            <person name="Ma J."/>
        </authorList>
    </citation>
    <scope>NUCLEOTIDE SEQUENCE [LARGE SCALE GENOMIC DNA]</scope>
    <source>
        <strain evidence="2">KCTC 52644</strain>
    </source>
</reference>
<proteinExistence type="predicted"/>
<name>A0ABW5Z810_9FLAO</name>
<gene>
    <name evidence="1" type="ORF">ACFSX9_09720</name>
</gene>
<sequence>MKKTQIFLTLIIICLSGQSFGQEKDSLEFENFKEFLPYIIKGIQDENQSDNNITERTSGIFEKTLVIKENRP</sequence>
<dbReference type="EMBL" id="JBHUOL010000013">
    <property type="protein sequence ID" value="MFD2909015.1"/>
    <property type="molecule type" value="Genomic_DNA"/>
</dbReference>
<protein>
    <submittedName>
        <fullName evidence="1">Uncharacterized protein</fullName>
    </submittedName>
</protein>